<protein>
    <submittedName>
        <fullName evidence="2">Uncharacterized protein</fullName>
    </submittedName>
</protein>
<dbReference type="EMBL" id="JARKNE010000010">
    <property type="protein sequence ID" value="KAK5793704.1"/>
    <property type="molecule type" value="Genomic_DNA"/>
</dbReference>
<evidence type="ECO:0000313" key="2">
    <source>
        <dbReference type="EMBL" id="KAK5793704.1"/>
    </source>
</evidence>
<organism evidence="2 3">
    <name type="scientific">Gossypium arboreum</name>
    <name type="common">Tree cotton</name>
    <name type="synonym">Gossypium nanking</name>
    <dbReference type="NCBI Taxonomy" id="29729"/>
    <lineage>
        <taxon>Eukaryota</taxon>
        <taxon>Viridiplantae</taxon>
        <taxon>Streptophyta</taxon>
        <taxon>Embryophyta</taxon>
        <taxon>Tracheophyta</taxon>
        <taxon>Spermatophyta</taxon>
        <taxon>Magnoliopsida</taxon>
        <taxon>eudicotyledons</taxon>
        <taxon>Gunneridae</taxon>
        <taxon>Pentapetalae</taxon>
        <taxon>rosids</taxon>
        <taxon>malvids</taxon>
        <taxon>Malvales</taxon>
        <taxon>Malvaceae</taxon>
        <taxon>Malvoideae</taxon>
        <taxon>Gossypium</taxon>
    </lineage>
</organism>
<evidence type="ECO:0000313" key="3">
    <source>
        <dbReference type="Proteomes" id="UP001358586"/>
    </source>
</evidence>
<keyword evidence="3" id="KW-1185">Reference proteome</keyword>
<feature type="region of interest" description="Disordered" evidence="1">
    <location>
        <begin position="70"/>
        <end position="100"/>
    </location>
</feature>
<reference evidence="2 3" key="1">
    <citation type="submission" date="2023-03" db="EMBL/GenBank/DDBJ databases">
        <title>WGS of Gossypium arboreum.</title>
        <authorList>
            <person name="Yu D."/>
        </authorList>
    </citation>
    <scope>NUCLEOTIDE SEQUENCE [LARGE SCALE GENOMIC DNA]</scope>
    <source>
        <tissue evidence="2">Leaf</tissue>
    </source>
</reference>
<accession>A0ABR0NFB0</accession>
<sequence length="119" mass="13446">MERHRKGVISIGPYVTQLARHFGLLSPAAQESSLTLIGQMSPQGISSMLSMRMIERRRGTYPPQYRLTQSTKKEAYKDIPDDVPPQHEDPPTQPPPPFRPVHTAASYADISKCLTRFEQ</sequence>
<proteinExistence type="predicted"/>
<comment type="caution">
    <text evidence="2">The sequence shown here is derived from an EMBL/GenBank/DDBJ whole genome shotgun (WGS) entry which is preliminary data.</text>
</comment>
<dbReference type="Proteomes" id="UP001358586">
    <property type="component" value="Chromosome 10"/>
</dbReference>
<gene>
    <name evidence="2" type="ORF">PVK06_034857</name>
</gene>
<feature type="compositionally biased region" description="Basic and acidic residues" evidence="1">
    <location>
        <begin position="71"/>
        <end position="90"/>
    </location>
</feature>
<name>A0ABR0NFB0_GOSAR</name>
<evidence type="ECO:0000256" key="1">
    <source>
        <dbReference type="SAM" id="MobiDB-lite"/>
    </source>
</evidence>